<feature type="non-terminal residue" evidence="2">
    <location>
        <position position="1"/>
    </location>
</feature>
<comment type="caution">
    <text evidence="2">The sequence shown here is derived from an EMBL/GenBank/DDBJ whole genome shotgun (WGS) entry which is preliminary data.</text>
</comment>
<name>A0A7J9DIH5_9ROSI</name>
<sequence>MARKWNKIAAIGRKRITSPRSNNPMMANADNSNKSSVVGTPQDVGRGVRAVKQSAFNIPVRFCHNELHSVV</sequence>
<feature type="region of interest" description="Disordered" evidence="1">
    <location>
        <begin position="14"/>
        <end position="42"/>
    </location>
</feature>
<dbReference type="Proteomes" id="UP000593568">
    <property type="component" value="Unassembled WGS sequence"/>
</dbReference>
<evidence type="ECO:0000313" key="3">
    <source>
        <dbReference type="Proteomes" id="UP000593568"/>
    </source>
</evidence>
<dbReference type="AlphaFoldDB" id="A0A7J9DIH5"/>
<evidence type="ECO:0000256" key="1">
    <source>
        <dbReference type="SAM" id="MobiDB-lite"/>
    </source>
</evidence>
<proteinExistence type="predicted"/>
<dbReference type="EMBL" id="JABEZW010000002">
    <property type="protein sequence ID" value="MBA0760255.1"/>
    <property type="molecule type" value="Genomic_DNA"/>
</dbReference>
<keyword evidence="3" id="KW-1185">Reference proteome</keyword>
<organism evidence="2 3">
    <name type="scientific">Gossypium trilobum</name>
    <dbReference type="NCBI Taxonomy" id="34281"/>
    <lineage>
        <taxon>Eukaryota</taxon>
        <taxon>Viridiplantae</taxon>
        <taxon>Streptophyta</taxon>
        <taxon>Embryophyta</taxon>
        <taxon>Tracheophyta</taxon>
        <taxon>Spermatophyta</taxon>
        <taxon>Magnoliopsida</taxon>
        <taxon>eudicotyledons</taxon>
        <taxon>Gunneridae</taxon>
        <taxon>Pentapetalae</taxon>
        <taxon>rosids</taxon>
        <taxon>malvids</taxon>
        <taxon>Malvales</taxon>
        <taxon>Malvaceae</taxon>
        <taxon>Malvoideae</taxon>
        <taxon>Gossypium</taxon>
    </lineage>
</organism>
<evidence type="ECO:0000313" key="2">
    <source>
        <dbReference type="EMBL" id="MBA0760255.1"/>
    </source>
</evidence>
<protein>
    <submittedName>
        <fullName evidence="2">Uncharacterized protein</fullName>
    </submittedName>
</protein>
<accession>A0A7J9DIH5</accession>
<reference evidence="2 3" key="1">
    <citation type="journal article" date="2019" name="Genome Biol. Evol.">
        <title>Insights into the evolution of the New World diploid cottons (Gossypium, subgenus Houzingenia) based on genome sequencing.</title>
        <authorList>
            <person name="Grover C.E."/>
            <person name="Arick M.A. 2nd"/>
            <person name="Thrash A."/>
            <person name="Conover J.L."/>
            <person name="Sanders W.S."/>
            <person name="Peterson D.G."/>
            <person name="Frelichowski J.E."/>
            <person name="Scheffler J.A."/>
            <person name="Scheffler B.E."/>
            <person name="Wendel J.F."/>
        </authorList>
    </citation>
    <scope>NUCLEOTIDE SEQUENCE [LARGE SCALE GENOMIC DNA]</scope>
    <source>
        <strain evidence="2">8</strain>
        <tissue evidence="2">Leaf</tissue>
    </source>
</reference>
<feature type="compositionally biased region" description="Polar residues" evidence="1">
    <location>
        <begin position="18"/>
        <end position="39"/>
    </location>
</feature>
<gene>
    <name evidence="2" type="ORF">Gotri_023013</name>
</gene>